<accession>A0AAV7DNS4</accession>
<reference evidence="1" key="1">
    <citation type="thesis" date="2020" institute="ProQuest LLC" country="789 East Eisenhower Parkway, Ann Arbor, MI, USA">
        <title>Comparative Genomics and Chromosome Evolution.</title>
        <authorList>
            <person name="Mudd A.B."/>
        </authorList>
    </citation>
    <scope>NUCLEOTIDE SEQUENCE</scope>
    <source>
        <strain evidence="1">237g6f4</strain>
        <tissue evidence="1">Blood</tissue>
    </source>
</reference>
<dbReference type="Proteomes" id="UP000824782">
    <property type="component" value="Unassembled WGS sequence"/>
</dbReference>
<dbReference type="EMBL" id="WNYA01000001">
    <property type="protein sequence ID" value="KAG8599180.1"/>
    <property type="molecule type" value="Genomic_DNA"/>
</dbReference>
<dbReference type="AlphaFoldDB" id="A0AAV7DNS4"/>
<sequence>MYARPERLLQVGRTSNILPDYSRKTNVFRLWNRWPVEQHIQFMRRIQDDSWTNYGILDGRVLDKFYDYISISGFLLHSGTSNRVYDYSWQENEG</sequence>
<gene>
    <name evidence="1" type="ORF">GDO81_002920</name>
</gene>
<protein>
    <submittedName>
        <fullName evidence="1">Uncharacterized protein</fullName>
    </submittedName>
</protein>
<evidence type="ECO:0000313" key="1">
    <source>
        <dbReference type="EMBL" id="KAG8599180.1"/>
    </source>
</evidence>
<keyword evidence="2" id="KW-1185">Reference proteome</keyword>
<comment type="caution">
    <text evidence="1">The sequence shown here is derived from an EMBL/GenBank/DDBJ whole genome shotgun (WGS) entry which is preliminary data.</text>
</comment>
<organism evidence="1 2">
    <name type="scientific">Engystomops pustulosus</name>
    <name type="common">Tungara frog</name>
    <name type="synonym">Physalaemus pustulosus</name>
    <dbReference type="NCBI Taxonomy" id="76066"/>
    <lineage>
        <taxon>Eukaryota</taxon>
        <taxon>Metazoa</taxon>
        <taxon>Chordata</taxon>
        <taxon>Craniata</taxon>
        <taxon>Vertebrata</taxon>
        <taxon>Euteleostomi</taxon>
        <taxon>Amphibia</taxon>
        <taxon>Batrachia</taxon>
        <taxon>Anura</taxon>
        <taxon>Neobatrachia</taxon>
        <taxon>Hyloidea</taxon>
        <taxon>Leptodactylidae</taxon>
        <taxon>Leiuperinae</taxon>
        <taxon>Engystomops</taxon>
    </lineage>
</organism>
<name>A0AAV7DNS4_ENGPU</name>
<evidence type="ECO:0000313" key="2">
    <source>
        <dbReference type="Proteomes" id="UP000824782"/>
    </source>
</evidence>
<proteinExistence type="predicted"/>